<evidence type="ECO:0000259" key="1">
    <source>
        <dbReference type="Pfam" id="PF08241"/>
    </source>
</evidence>
<proteinExistence type="predicted"/>
<name>A0ABZ0IBK8_9GAMM</name>
<dbReference type="Proteomes" id="UP001626549">
    <property type="component" value="Chromosome"/>
</dbReference>
<dbReference type="RefSeq" id="WP_407327468.1">
    <property type="nucleotide sequence ID" value="NZ_CP136865.1"/>
</dbReference>
<dbReference type="InterPro" id="IPR013216">
    <property type="entry name" value="Methyltransf_11"/>
</dbReference>
<dbReference type="EMBL" id="CP136865">
    <property type="protein sequence ID" value="WOJ96776.1"/>
    <property type="molecule type" value="Genomic_DNA"/>
</dbReference>
<keyword evidence="2" id="KW-0489">Methyltransferase</keyword>
<organism evidence="2 3">
    <name type="scientific">Congregibacter brevis</name>
    <dbReference type="NCBI Taxonomy" id="3081201"/>
    <lineage>
        <taxon>Bacteria</taxon>
        <taxon>Pseudomonadati</taxon>
        <taxon>Pseudomonadota</taxon>
        <taxon>Gammaproteobacteria</taxon>
        <taxon>Cellvibrionales</taxon>
        <taxon>Halieaceae</taxon>
        <taxon>Congregibacter</taxon>
    </lineage>
</organism>
<sequence length="213" mass="23727">MKVLHVIGSDVNHFECPWCGCNDRDRHLLLYIEALGLASRFSDANVLHVAPEKTLRSFVLDQRPSIYLAIDLAKKPLVSSQMNVENLALPPQSVNVVIANHVLEHIDNLESALSEFFRVLKPGGLAILQTPYSSMLRSTFCDPGITADAARLEAYGQEDHVRLFGSDIFDLVEQAGFKSKAVEHKQVLAHIDPKRSGINPREPLFLFEKPNSS</sequence>
<accession>A0ABZ0IBK8</accession>
<reference evidence="2 3" key="1">
    <citation type="submission" date="2023-10" db="EMBL/GenBank/DDBJ databases">
        <title>Two novel species belonging to the OM43/NOR5 clade.</title>
        <authorList>
            <person name="Park M."/>
        </authorList>
    </citation>
    <scope>NUCLEOTIDE SEQUENCE [LARGE SCALE GENOMIC DNA]</scope>
    <source>
        <strain evidence="2 3">IMCC45268</strain>
    </source>
</reference>
<dbReference type="SUPFAM" id="SSF53335">
    <property type="entry name" value="S-adenosyl-L-methionine-dependent methyltransferases"/>
    <property type="match status" value="1"/>
</dbReference>
<dbReference type="Pfam" id="PF08241">
    <property type="entry name" value="Methyltransf_11"/>
    <property type="match status" value="1"/>
</dbReference>
<dbReference type="CDD" id="cd02440">
    <property type="entry name" value="AdoMet_MTases"/>
    <property type="match status" value="1"/>
</dbReference>
<keyword evidence="3" id="KW-1185">Reference proteome</keyword>
<gene>
    <name evidence="2" type="ORF">R0137_16245</name>
</gene>
<protein>
    <submittedName>
        <fullName evidence="2">Methyltransferase domain-containing protein</fullName>
    </submittedName>
</protein>
<evidence type="ECO:0000313" key="3">
    <source>
        <dbReference type="Proteomes" id="UP001626549"/>
    </source>
</evidence>
<feature type="domain" description="Methyltransferase type 11" evidence="1">
    <location>
        <begin position="77"/>
        <end position="127"/>
    </location>
</feature>
<dbReference type="Gene3D" id="3.40.50.150">
    <property type="entry name" value="Vaccinia Virus protein VP39"/>
    <property type="match status" value="1"/>
</dbReference>
<evidence type="ECO:0000313" key="2">
    <source>
        <dbReference type="EMBL" id="WOJ96776.1"/>
    </source>
</evidence>
<dbReference type="GO" id="GO:0032259">
    <property type="term" value="P:methylation"/>
    <property type="evidence" value="ECO:0007669"/>
    <property type="project" value="UniProtKB-KW"/>
</dbReference>
<keyword evidence="2" id="KW-0808">Transferase</keyword>
<dbReference type="InterPro" id="IPR029063">
    <property type="entry name" value="SAM-dependent_MTases_sf"/>
</dbReference>
<dbReference type="GO" id="GO:0008168">
    <property type="term" value="F:methyltransferase activity"/>
    <property type="evidence" value="ECO:0007669"/>
    <property type="project" value="UniProtKB-KW"/>
</dbReference>